<accession>A0A5E4QIN0</accession>
<evidence type="ECO:0000313" key="1">
    <source>
        <dbReference type="EMBL" id="VVC96938.1"/>
    </source>
</evidence>
<dbReference type="EMBL" id="FZQP02002946">
    <property type="protein sequence ID" value="VVC96938.1"/>
    <property type="molecule type" value="Genomic_DNA"/>
</dbReference>
<proteinExistence type="predicted"/>
<protein>
    <submittedName>
        <fullName evidence="1">Uncharacterized protein</fullName>
    </submittedName>
</protein>
<sequence>MNHPAQRALLNKFPLDEVLDTLQDISWVAYRTNQSILKEIRIKSVPVTYEANSLLLYQCSDVAAGKVPVTPSEAYKRRCNSDPTLAVPLSRRTPHGARKPPPIIPIVTNKLMINNTLNL</sequence>
<organism evidence="1 2">
    <name type="scientific">Leptidea sinapis</name>
    <dbReference type="NCBI Taxonomy" id="189913"/>
    <lineage>
        <taxon>Eukaryota</taxon>
        <taxon>Metazoa</taxon>
        <taxon>Ecdysozoa</taxon>
        <taxon>Arthropoda</taxon>
        <taxon>Hexapoda</taxon>
        <taxon>Insecta</taxon>
        <taxon>Pterygota</taxon>
        <taxon>Neoptera</taxon>
        <taxon>Endopterygota</taxon>
        <taxon>Lepidoptera</taxon>
        <taxon>Glossata</taxon>
        <taxon>Ditrysia</taxon>
        <taxon>Papilionoidea</taxon>
        <taxon>Pieridae</taxon>
        <taxon>Dismorphiinae</taxon>
        <taxon>Leptidea</taxon>
    </lineage>
</organism>
<dbReference type="Proteomes" id="UP000324832">
    <property type="component" value="Unassembled WGS sequence"/>
</dbReference>
<keyword evidence="2" id="KW-1185">Reference proteome</keyword>
<evidence type="ECO:0000313" key="2">
    <source>
        <dbReference type="Proteomes" id="UP000324832"/>
    </source>
</evidence>
<name>A0A5E4QIN0_9NEOP</name>
<dbReference type="AlphaFoldDB" id="A0A5E4QIN0"/>
<reference evidence="1 2" key="1">
    <citation type="submission" date="2017-07" db="EMBL/GenBank/DDBJ databases">
        <authorList>
            <person name="Talla V."/>
            <person name="Backstrom N."/>
        </authorList>
    </citation>
    <scope>NUCLEOTIDE SEQUENCE [LARGE SCALE GENOMIC DNA]</scope>
</reference>
<gene>
    <name evidence="1" type="ORF">LSINAPIS_LOCUS8335</name>
</gene>